<dbReference type="PIRSF" id="PIRSF001492">
    <property type="entry name" value="IPGAM"/>
    <property type="match status" value="1"/>
</dbReference>
<accession>A0A4Q7DH71</accession>
<dbReference type="UniPathway" id="UPA00109">
    <property type="reaction ID" value="UER00186"/>
</dbReference>
<evidence type="ECO:0000256" key="5">
    <source>
        <dbReference type="ARBA" id="ARBA00022723"/>
    </source>
</evidence>
<feature type="binding site" evidence="9 12">
    <location>
        <position position="190"/>
    </location>
    <ligand>
        <name>substrate</name>
    </ligand>
</feature>
<dbReference type="GO" id="GO:0006096">
    <property type="term" value="P:glycolytic process"/>
    <property type="evidence" value="ECO:0007669"/>
    <property type="project" value="UniProtKB-UniRule"/>
</dbReference>
<evidence type="ECO:0000256" key="7">
    <source>
        <dbReference type="ARBA" id="ARBA00023211"/>
    </source>
</evidence>
<feature type="binding site" evidence="9 13">
    <location>
        <position position="398"/>
    </location>
    <ligand>
        <name>Mn(2+)</name>
        <dbReference type="ChEBI" id="CHEBI:29035"/>
        <label>1</label>
    </ligand>
</feature>
<gene>
    <name evidence="9" type="primary">gpmI</name>
    <name evidence="16" type="ORF">EQU50_03725</name>
</gene>
<dbReference type="InterPro" id="IPR011258">
    <property type="entry name" value="BPG-indep_PGM_N"/>
</dbReference>
<comment type="catalytic activity">
    <reaction evidence="1 9">
        <text>(2R)-2-phosphoglycerate = (2R)-3-phosphoglycerate</text>
        <dbReference type="Rhea" id="RHEA:15901"/>
        <dbReference type="ChEBI" id="CHEBI:58272"/>
        <dbReference type="ChEBI" id="CHEBI:58289"/>
        <dbReference type="EC" id="5.4.2.12"/>
    </reaction>
</comment>
<evidence type="ECO:0000256" key="12">
    <source>
        <dbReference type="PIRSR" id="PIRSR001492-2"/>
    </source>
</evidence>
<dbReference type="InterPro" id="IPR005995">
    <property type="entry name" value="Pgm_bpd_ind"/>
</dbReference>
<keyword evidence="8 9" id="KW-0413">Isomerase</keyword>
<dbReference type="AlphaFoldDB" id="A0A4Q7DH71"/>
<evidence type="ECO:0000256" key="9">
    <source>
        <dbReference type="HAMAP-Rule" id="MF_01038"/>
    </source>
</evidence>
<keyword evidence="7 9" id="KW-0464">Manganese</keyword>
<dbReference type="SUPFAM" id="SSF53649">
    <property type="entry name" value="Alkaline phosphatase-like"/>
    <property type="match status" value="1"/>
</dbReference>
<feature type="binding site" evidence="9 13">
    <location>
        <position position="15"/>
    </location>
    <ligand>
        <name>Mn(2+)</name>
        <dbReference type="ChEBI" id="CHEBI:29035"/>
        <label>2</label>
    </ligand>
</feature>
<evidence type="ECO:0000313" key="16">
    <source>
        <dbReference type="EMBL" id="RZI46052.1"/>
    </source>
</evidence>
<evidence type="ECO:0000256" key="13">
    <source>
        <dbReference type="PIRSR" id="PIRSR001492-3"/>
    </source>
</evidence>
<evidence type="ECO:0000256" key="6">
    <source>
        <dbReference type="ARBA" id="ARBA00023152"/>
    </source>
</evidence>
<dbReference type="EC" id="5.4.2.12" evidence="9 10"/>
<dbReference type="Pfam" id="PF06415">
    <property type="entry name" value="iPGM_N"/>
    <property type="match status" value="1"/>
</dbReference>
<protein>
    <recommendedName>
        <fullName evidence="9 10">2,3-bisphosphoglycerate-independent phosphoglycerate mutase</fullName>
        <shortName evidence="9">BPG-independent PGAM</shortName>
        <shortName evidence="9">Phosphoglyceromutase</shortName>
        <shortName evidence="9">iPGM</shortName>
        <ecNumber evidence="9 10">5.4.2.12</ecNumber>
    </recommendedName>
</protein>
<dbReference type="OrthoDB" id="9800863at2"/>
<evidence type="ECO:0000256" key="3">
    <source>
        <dbReference type="ARBA" id="ARBA00004798"/>
    </source>
</evidence>
<evidence type="ECO:0000256" key="10">
    <source>
        <dbReference type="NCBIfam" id="TIGR01307"/>
    </source>
</evidence>
<dbReference type="Gene3D" id="3.40.1450.10">
    <property type="entry name" value="BPG-independent phosphoglycerate mutase, domain B"/>
    <property type="match status" value="1"/>
</dbReference>
<keyword evidence="17" id="KW-1185">Reference proteome</keyword>
<dbReference type="EMBL" id="SCFB01000005">
    <property type="protein sequence ID" value="RZI46052.1"/>
    <property type="molecule type" value="Genomic_DNA"/>
</dbReference>
<organism evidence="16 17">
    <name type="scientific">Candidatus Finniella inopinata</name>
    <dbReference type="NCBI Taxonomy" id="1696036"/>
    <lineage>
        <taxon>Bacteria</taxon>
        <taxon>Pseudomonadati</taxon>
        <taxon>Pseudomonadota</taxon>
        <taxon>Alphaproteobacteria</taxon>
        <taxon>Holosporales</taxon>
        <taxon>Candidatus Paracaedibacteraceae</taxon>
        <taxon>Candidatus Finniella</taxon>
    </lineage>
</organism>
<feature type="binding site" evidence="9 13">
    <location>
        <position position="64"/>
    </location>
    <ligand>
        <name>Mn(2+)</name>
        <dbReference type="ChEBI" id="CHEBI:29035"/>
        <label>2</label>
    </ligand>
</feature>
<evidence type="ECO:0000259" key="15">
    <source>
        <dbReference type="Pfam" id="PF06415"/>
    </source>
</evidence>
<dbReference type="Gene3D" id="3.40.720.10">
    <property type="entry name" value="Alkaline Phosphatase, subunit A"/>
    <property type="match status" value="1"/>
</dbReference>
<feature type="domain" description="Metalloenzyme" evidence="14">
    <location>
        <begin position="9"/>
        <end position="492"/>
    </location>
</feature>
<feature type="binding site" evidence="9 13">
    <location>
        <position position="457"/>
    </location>
    <ligand>
        <name>Mn(2+)</name>
        <dbReference type="ChEBI" id="CHEBI:29035"/>
        <label>1</label>
    </ligand>
</feature>
<dbReference type="InterPro" id="IPR036646">
    <property type="entry name" value="PGAM_B_sf"/>
</dbReference>
<feature type="binding site" evidence="9 12">
    <location>
        <begin position="154"/>
        <end position="155"/>
    </location>
    <ligand>
        <name>substrate</name>
    </ligand>
</feature>
<comment type="subunit">
    <text evidence="9">Monomer.</text>
</comment>
<feature type="binding site" evidence="9 13">
    <location>
        <position position="440"/>
    </location>
    <ligand>
        <name>Mn(2+)</name>
        <dbReference type="ChEBI" id="CHEBI:29035"/>
        <label>2</label>
    </ligand>
</feature>
<dbReference type="InterPro" id="IPR006124">
    <property type="entry name" value="Metalloenzyme"/>
</dbReference>
<evidence type="ECO:0000313" key="17">
    <source>
        <dbReference type="Proteomes" id="UP000293550"/>
    </source>
</evidence>
<feature type="binding site" evidence="9 12">
    <location>
        <begin position="257"/>
        <end position="260"/>
    </location>
    <ligand>
        <name>substrate</name>
    </ligand>
</feature>
<dbReference type="PANTHER" id="PTHR31637:SF0">
    <property type="entry name" value="2,3-BISPHOSPHOGLYCERATE-INDEPENDENT PHOSPHOGLYCERATE MUTASE"/>
    <property type="match status" value="1"/>
</dbReference>
<dbReference type="SUPFAM" id="SSF64158">
    <property type="entry name" value="2,3-Bisphosphoglycerate-independent phosphoglycerate mutase, substrate-binding domain"/>
    <property type="match status" value="1"/>
</dbReference>
<comment type="pathway">
    <text evidence="3 9">Carbohydrate degradation; glycolysis; pyruvate from D-glyceraldehyde 3-phosphate: step 3/5.</text>
</comment>
<keyword evidence="5 9" id="KW-0479">Metal-binding</keyword>
<dbReference type="HAMAP" id="MF_01038">
    <property type="entry name" value="GpmI"/>
    <property type="match status" value="1"/>
</dbReference>
<dbReference type="Pfam" id="PF01676">
    <property type="entry name" value="Metalloenzyme"/>
    <property type="match status" value="1"/>
</dbReference>
<dbReference type="PANTHER" id="PTHR31637">
    <property type="entry name" value="2,3-BISPHOSPHOGLYCERATE-INDEPENDENT PHOSPHOGLYCERATE MUTASE"/>
    <property type="match status" value="1"/>
</dbReference>
<sequence>MSNSKTKGLVLCILDGWGVAEASETNAISLAATYWAQMLLKYPHTTLAASETKVGLPQGQMGNSEVGHMAIGLGRVMMQDLPRINQAIADGTLQTQEPLEDLIADLSQNKGVCHVMGLLSSGGVHSHQDHFFALLEILNQAKIPVKIHAFLDGRDTPPKSSTDSIKALQPFLNDQIQLATLSGRYYAMDRDQRWDRTTKAYQAIAHGQSDHHFKDAFEAIDFFYEQGIMDEFIPPCVIDPSYEGMEDGQGLLMVNFRADRVRQLLTMLVNPTFPDRSNFIKWTAAIGMAEYSDDLTPYLPPIFPRIPLHNSLGEVIARAGKAQLRIAETEKYAHVTFFFNGGREQPFDQEDRILIPSPDAATYDLHPEMSAAVVTENVVKAIQQGKHELVIVNYANPDMVGHTGNLEATKKAIQTIDGCLKQLEKEALINNWTVIVTADHGNAEQMTDDKGHIHTAHTCNPVPFLVMDQGEGTLRSGGALSDIAPTILEILGHPIPVEMTGQSLLVKP</sequence>
<dbReference type="FunFam" id="3.40.1450.10:FF:000002">
    <property type="entry name" value="2,3-bisphosphoglycerate-independent phosphoglycerate mutase"/>
    <property type="match status" value="1"/>
</dbReference>
<evidence type="ECO:0000256" key="4">
    <source>
        <dbReference type="ARBA" id="ARBA00008819"/>
    </source>
</evidence>
<comment type="cofactor">
    <cofactor evidence="9">
        <name>Mn(2+)</name>
        <dbReference type="ChEBI" id="CHEBI:29035"/>
    </cofactor>
    <text evidence="9">Binds 2 manganese ions per subunit.</text>
</comment>
<feature type="binding site" evidence="9 12">
    <location>
        <position position="125"/>
    </location>
    <ligand>
        <name>substrate</name>
    </ligand>
</feature>
<dbReference type="NCBIfam" id="TIGR01307">
    <property type="entry name" value="pgm_bpd_ind"/>
    <property type="match status" value="1"/>
</dbReference>
<feature type="binding site" evidence="9 12">
    <location>
        <position position="331"/>
    </location>
    <ligand>
        <name>substrate</name>
    </ligand>
</feature>
<evidence type="ECO:0000256" key="1">
    <source>
        <dbReference type="ARBA" id="ARBA00000370"/>
    </source>
</evidence>
<feature type="domain" description="BPG-independent PGAM N-terminal" evidence="15">
    <location>
        <begin position="84"/>
        <end position="292"/>
    </location>
</feature>
<evidence type="ECO:0000256" key="2">
    <source>
        <dbReference type="ARBA" id="ARBA00002315"/>
    </source>
</evidence>
<dbReference type="GO" id="GO:0006007">
    <property type="term" value="P:glucose catabolic process"/>
    <property type="evidence" value="ECO:0007669"/>
    <property type="project" value="InterPro"/>
</dbReference>
<dbReference type="RefSeq" id="WP_130153811.1">
    <property type="nucleotide sequence ID" value="NZ_SCFB01000005.1"/>
</dbReference>
<feature type="binding site" evidence="9 13">
    <location>
        <position position="402"/>
    </location>
    <ligand>
        <name>Mn(2+)</name>
        <dbReference type="ChEBI" id="CHEBI:29035"/>
        <label>1</label>
    </ligand>
</feature>
<keyword evidence="6 9" id="KW-0324">Glycolysis</keyword>
<evidence type="ECO:0000259" key="14">
    <source>
        <dbReference type="Pfam" id="PF01676"/>
    </source>
</evidence>
<evidence type="ECO:0000256" key="8">
    <source>
        <dbReference type="ARBA" id="ARBA00023235"/>
    </source>
</evidence>
<reference evidence="16 17" key="1">
    <citation type="submission" date="2018-10" db="EMBL/GenBank/DDBJ databases">
        <title>An updated phylogeny of the Alphaproteobacteria reveals that the parasitic Rickettsiales and Holosporales have independent origins.</title>
        <authorList>
            <person name="Munoz-Gomez S.A."/>
            <person name="Hess S."/>
            <person name="Burger G."/>
            <person name="Lang B.F."/>
            <person name="Susko E."/>
            <person name="Slamovits C.H."/>
            <person name="Roger A.J."/>
        </authorList>
    </citation>
    <scope>NUCLEOTIDE SEQUENCE [LARGE SCALE GENOMIC DNA]</scope>
    <source>
        <strain evidence="16">HOLO01</strain>
    </source>
</reference>
<comment type="similarity">
    <text evidence="4 9">Belongs to the BPG-independent phosphoglycerate mutase family.</text>
</comment>
<dbReference type="GO" id="GO:0030145">
    <property type="term" value="F:manganese ion binding"/>
    <property type="evidence" value="ECO:0007669"/>
    <property type="project" value="UniProtKB-UniRule"/>
</dbReference>
<evidence type="ECO:0000256" key="11">
    <source>
        <dbReference type="PIRSR" id="PIRSR001492-1"/>
    </source>
</evidence>
<comment type="function">
    <text evidence="2 9">Catalyzes the interconversion of 2-phosphoglycerate and 3-phosphoglycerate.</text>
</comment>
<proteinExistence type="inferred from homology"/>
<dbReference type="InterPro" id="IPR017850">
    <property type="entry name" value="Alkaline_phosphatase_core_sf"/>
</dbReference>
<dbReference type="CDD" id="cd16010">
    <property type="entry name" value="iPGM"/>
    <property type="match status" value="1"/>
</dbReference>
<dbReference type="GO" id="GO:0004619">
    <property type="term" value="F:phosphoglycerate mutase activity"/>
    <property type="evidence" value="ECO:0007669"/>
    <property type="project" value="UniProtKB-UniRule"/>
</dbReference>
<comment type="caution">
    <text evidence="16">The sequence shown here is derived from an EMBL/GenBank/DDBJ whole genome shotgun (WGS) entry which is preliminary data.</text>
</comment>
<feature type="binding site" evidence="9 13">
    <location>
        <position position="439"/>
    </location>
    <ligand>
        <name>Mn(2+)</name>
        <dbReference type="ChEBI" id="CHEBI:29035"/>
        <label>2</label>
    </ligand>
</feature>
<feature type="active site" description="Phosphoserine intermediate" evidence="9 11">
    <location>
        <position position="64"/>
    </location>
</feature>
<dbReference type="GO" id="GO:0005829">
    <property type="term" value="C:cytosol"/>
    <property type="evidence" value="ECO:0007669"/>
    <property type="project" value="TreeGrafter"/>
</dbReference>
<feature type="binding site" evidence="9 12">
    <location>
        <position position="184"/>
    </location>
    <ligand>
        <name>substrate</name>
    </ligand>
</feature>
<name>A0A4Q7DH71_9PROT</name>
<dbReference type="Proteomes" id="UP000293550">
    <property type="component" value="Unassembled WGS sequence"/>
</dbReference>